<evidence type="ECO:0000313" key="2">
    <source>
        <dbReference type="Proteomes" id="UP000317557"/>
    </source>
</evidence>
<dbReference type="RefSeq" id="WP_142453659.1">
    <property type="nucleotide sequence ID" value="NZ_FXTP01000004.1"/>
</dbReference>
<reference evidence="1 2" key="1">
    <citation type="submission" date="2017-05" db="EMBL/GenBank/DDBJ databases">
        <authorList>
            <person name="Varghese N."/>
            <person name="Submissions S."/>
        </authorList>
    </citation>
    <scope>NUCLEOTIDE SEQUENCE [LARGE SCALE GENOMIC DNA]</scope>
    <source>
        <strain evidence="1 2">DSM 21985</strain>
    </source>
</reference>
<sequence length="408" mass="46861">MNTKLASLLIVSLFFINGCFDFGCMLGGGYETTSYGTDLYIFESEDDLSNWNNETVFNYSSIDAYPDIYYGIRDIRTTADGTASFYFDHLPIFINYGFNEQNSVDLNIYSNLSDYYIHDRNIDLLPLSSSTVFAIFEFSSLDDPYNEGVSHPMYYRESVVLDWDLSSSHLDTLAYSETTFRANNKFGYSMFHSPRYDVDKNAYFISARNDYLITSDSTNTNFYYNDFFSEAFLVKYNAEQARLDSLISVEPSKTNLMVRGNSILVYGSDSFRVISTDGKELTPETTGKKFVMGIDGESITFNNGRDYLRVSDNKTIRLVNIISDIDYAFPSEDKVAILSNDRQTLSLLDVETEELIRQIQVEDIEGIPSTPSKRSTYTFRRPLFDRDSNLKFILMDHHHYDDPDEPCD</sequence>
<organism evidence="1 2">
    <name type="scientific">Gracilimonas mengyeensis</name>
    <dbReference type="NCBI Taxonomy" id="1302730"/>
    <lineage>
        <taxon>Bacteria</taxon>
        <taxon>Pseudomonadati</taxon>
        <taxon>Balneolota</taxon>
        <taxon>Balneolia</taxon>
        <taxon>Balneolales</taxon>
        <taxon>Balneolaceae</taxon>
        <taxon>Gracilimonas</taxon>
    </lineage>
</organism>
<accession>A0A521C0C2</accession>
<evidence type="ECO:0000313" key="1">
    <source>
        <dbReference type="EMBL" id="SMO52899.1"/>
    </source>
</evidence>
<dbReference type="EMBL" id="FXTP01000004">
    <property type="protein sequence ID" value="SMO52899.1"/>
    <property type="molecule type" value="Genomic_DNA"/>
</dbReference>
<dbReference type="SUPFAM" id="SSF50969">
    <property type="entry name" value="YVTN repeat-like/Quinoprotein amine dehydrogenase"/>
    <property type="match status" value="1"/>
</dbReference>
<dbReference type="Proteomes" id="UP000317557">
    <property type="component" value="Unassembled WGS sequence"/>
</dbReference>
<keyword evidence="2" id="KW-1185">Reference proteome</keyword>
<protein>
    <submittedName>
        <fullName evidence="1">Uncharacterized protein</fullName>
    </submittedName>
</protein>
<name>A0A521C0C2_9BACT</name>
<gene>
    <name evidence="1" type="ORF">SAMN06265219_10443</name>
</gene>
<proteinExistence type="predicted"/>
<dbReference type="AlphaFoldDB" id="A0A521C0C2"/>
<dbReference type="InterPro" id="IPR011044">
    <property type="entry name" value="Quino_amine_DH_bsu"/>
</dbReference>